<evidence type="ECO:0000256" key="1">
    <source>
        <dbReference type="SAM" id="MobiDB-lite"/>
    </source>
</evidence>
<sequence>MSPHASVRYTFFVHFFVFALQKDGVLLGGRTSSTAKANGRMFSGRRRGVTASEDE</sequence>
<feature type="non-terminal residue" evidence="2">
    <location>
        <position position="55"/>
    </location>
</feature>
<protein>
    <submittedName>
        <fullName evidence="2">Uncharacterized protein</fullName>
    </submittedName>
</protein>
<evidence type="ECO:0000313" key="3">
    <source>
        <dbReference type="Proteomes" id="UP000410492"/>
    </source>
</evidence>
<dbReference type="Proteomes" id="UP000410492">
    <property type="component" value="Unassembled WGS sequence"/>
</dbReference>
<evidence type="ECO:0000313" key="2">
    <source>
        <dbReference type="EMBL" id="VEN34816.1"/>
    </source>
</evidence>
<dbReference type="EMBL" id="CAACVG010000993">
    <property type="protein sequence ID" value="VEN34816.1"/>
    <property type="molecule type" value="Genomic_DNA"/>
</dbReference>
<dbReference type="AlphaFoldDB" id="A0A653BGU8"/>
<proteinExistence type="predicted"/>
<organism evidence="2 3">
    <name type="scientific">Callosobruchus maculatus</name>
    <name type="common">Southern cowpea weevil</name>
    <name type="synonym">Pulse bruchid</name>
    <dbReference type="NCBI Taxonomy" id="64391"/>
    <lineage>
        <taxon>Eukaryota</taxon>
        <taxon>Metazoa</taxon>
        <taxon>Ecdysozoa</taxon>
        <taxon>Arthropoda</taxon>
        <taxon>Hexapoda</taxon>
        <taxon>Insecta</taxon>
        <taxon>Pterygota</taxon>
        <taxon>Neoptera</taxon>
        <taxon>Endopterygota</taxon>
        <taxon>Coleoptera</taxon>
        <taxon>Polyphaga</taxon>
        <taxon>Cucujiformia</taxon>
        <taxon>Chrysomeloidea</taxon>
        <taxon>Chrysomelidae</taxon>
        <taxon>Bruchinae</taxon>
        <taxon>Bruchini</taxon>
        <taxon>Callosobruchus</taxon>
    </lineage>
</organism>
<feature type="region of interest" description="Disordered" evidence="1">
    <location>
        <begin position="33"/>
        <end position="55"/>
    </location>
</feature>
<name>A0A653BGU8_CALMS</name>
<gene>
    <name evidence="2" type="ORF">CALMAC_LOCUS889</name>
</gene>
<accession>A0A653BGU8</accession>
<keyword evidence="3" id="KW-1185">Reference proteome</keyword>
<reference evidence="2 3" key="1">
    <citation type="submission" date="2019-01" db="EMBL/GenBank/DDBJ databases">
        <authorList>
            <person name="Sayadi A."/>
        </authorList>
    </citation>
    <scope>NUCLEOTIDE SEQUENCE [LARGE SCALE GENOMIC DNA]</scope>
</reference>